<name>A0A951P8B1_9CYAN</name>
<gene>
    <name evidence="1" type="ORF">KME07_01915</name>
</gene>
<sequence length="241" mass="26270">MERQSPVIGITTYSRSAGGAFTLPATYVEAVQRAGGAAVLLPPQPQPASLSLIAALDGIMFTGGGDISPDCYSGVQHPTVYGVDDSRDTFELELARYLLTSQIPTLGICRGMQMLAVASGAELLPHLPEIYGEQVMHRLDQPHRPIPHPVQTVPESRLALLLDAAEFEIVSWHHQAIKALPDGWQLAATAADGLIEAMEYQSHPWMFAVQWHPELSPDAPVQQRLFEAFVAACELKLETRI</sequence>
<dbReference type="GO" id="GO:0006598">
    <property type="term" value="P:polyamine catabolic process"/>
    <property type="evidence" value="ECO:0007669"/>
    <property type="project" value="TreeGrafter"/>
</dbReference>
<keyword evidence="1" id="KW-0378">Hydrolase</keyword>
<dbReference type="CDD" id="cd01745">
    <property type="entry name" value="GATase1_2"/>
    <property type="match status" value="1"/>
</dbReference>
<proteinExistence type="predicted"/>
<dbReference type="Pfam" id="PF07722">
    <property type="entry name" value="Peptidase_C26"/>
    <property type="match status" value="1"/>
</dbReference>
<dbReference type="Proteomes" id="UP000707356">
    <property type="component" value="Unassembled WGS sequence"/>
</dbReference>
<dbReference type="GO" id="GO:0033969">
    <property type="term" value="F:gamma-glutamyl-gamma-aminobutyrate hydrolase activity"/>
    <property type="evidence" value="ECO:0007669"/>
    <property type="project" value="TreeGrafter"/>
</dbReference>
<comment type="caution">
    <text evidence="1">The sequence shown here is derived from an EMBL/GenBank/DDBJ whole genome shotgun (WGS) entry which is preliminary data.</text>
</comment>
<dbReference type="PROSITE" id="PS51273">
    <property type="entry name" value="GATASE_TYPE_1"/>
    <property type="match status" value="1"/>
</dbReference>
<dbReference type="EMBL" id="JAHHHV010000007">
    <property type="protein sequence ID" value="MBW4464180.1"/>
    <property type="molecule type" value="Genomic_DNA"/>
</dbReference>
<dbReference type="InterPro" id="IPR029062">
    <property type="entry name" value="Class_I_gatase-like"/>
</dbReference>
<dbReference type="GO" id="GO:0005829">
    <property type="term" value="C:cytosol"/>
    <property type="evidence" value="ECO:0007669"/>
    <property type="project" value="TreeGrafter"/>
</dbReference>
<dbReference type="Gene3D" id="3.40.50.880">
    <property type="match status" value="1"/>
</dbReference>
<dbReference type="SUPFAM" id="SSF52317">
    <property type="entry name" value="Class I glutamine amidotransferase-like"/>
    <property type="match status" value="1"/>
</dbReference>
<accession>A0A951P8B1</accession>
<dbReference type="InterPro" id="IPR044668">
    <property type="entry name" value="PuuD-like"/>
</dbReference>
<protein>
    <submittedName>
        <fullName evidence="1">Gamma-glutamyl-gamma-aminobutyrate hydrolase family protein</fullName>
    </submittedName>
</protein>
<dbReference type="PANTHER" id="PTHR43235:SF1">
    <property type="entry name" value="GLUTAMINE AMIDOTRANSFERASE PB2B2.05-RELATED"/>
    <property type="match status" value="1"/>
</dbReference>
<organism evidence="1 2">
    <name type="scientific">Pegethrix bostrychoides GSE-TBD4-15B</name>
    <dbReference type="NCBI Taxonomy" id="2839662"/>
    <lineage>
        <taxon>Bacteria</taxon>
        <taxon>Bacillati</taxon>
        <taxon>Cyanobacteriota</taxon>
        <taxon>Cyanophyceae</taxon>
        <taxon>Oculatellales</taxon>
        <taxon>Oculatellaceae</taxon>
        <taxon>Pegethrix</taxon>
    </lineage>
</organism>
<reference evidence="1" key="1">
    <citation type="submission" date="2021-05" db="EMBL/GenBank/DDBJ databases">
        <authorList>
            <person name="Pietrasiak N."/>
            <person name="Ward R."/>
            <person name="Stajich J.E."/>
            <person name="Kurbessoian T."/>
        </authorList>
    </citation>
    <scope>NUCLEOTIDE SEQUENCE</scope>
    <source>
        <strain evidence="1">GSE-TBD4-15B</strain>
    </source>
</reference>
<dbReference type="InterPro" id="IPR011697">
    <property type="entry name" value="Peptidase_C26"/>
</dbReference>
<dbReference type="PANTHER" id="PTHR43235">
    <property type="entry name" value="GLUTAMINE AMIDOTRANSFERASE PB2B2.05-RELATED"/>
    <property type="match status" value="1"/>
</dbReference>
<evidence type="ECO:0000313" key="1">
    <source>
        <dbReference type="EMBL" id="MBW4464180.1"/>
    </source>
</evidence>
<dbReference type="AlphaFoldDB" id="A0A951P8B1"/>
<evidence type="ECO:0000313" key="2">
    <source>
        <dbReference type="Proteomes" id="UP000707356"/>
    </source>
</evidence>
<reference evidence="1" key="2">
    <citation type="journal article" date="2022" name="Microbiol. Resour. Announc.">
        <title>Metagenome Sequencing to Explore Phylogenomics of Terrestrial Cyanobacteria.</title>
        <authorList>
            <person name="Ward R.D."/>
            <person name="Stajich J.E."/>
            <person name="Johansen J.R."/>
            <person name="Huntemann M."/>
            <person name="Clum A."/>
            <person name="Foster B."/>
            <person name="Foster B."/>
            <person name="Roux S."/>
            <person name="Palaniappan K."/>
            <person name="Varghese N."/>
            <person name="Mukherjee S."/>
            <person name="Reddy T.B.K."/>
            <person name="Daum C."/>
            <person name="Copeland A."/>
            <person name="Chen I.A."/>
            <person name="Ivanova N.N."/>
            <person name="Kyrpides N.C."/>
            <person name="Shapiro N."/>
            <person name="Eloe-Fadrosh E.A."/>
            <person name="Pietrasiak N."/>
        </authorList>
    </citation>
    <scope>NUCLEOTIDE SEQUENCE</scope>
    <source>
        <strain evidence="1">GSE-TBD4-15B</strain>
    </source>
</reference>